<keyword evidence="5" id="KW-0963">Cytoplasm</keyword>
<dbReference type="NCBIfam" id="TIGR00293">
    <property type="entry name" value="prefoldin subunit alpha"/>
    <property type="match status" value="1"/>
</dbReference>
<dbReference type="Gene3D" id="1.10.287.370">
    <property type="match status" value="1"/>
</dbReference>
<evidence type="ECO:0000256" key="5">
    <source>
        <dbReference type="HAMAP-Rule" id="MF_00308"/>
    </source>
</evidence>
<dbReference type="GO" id="GO:0016272">
    <property type="term" value="C:prefoldin complex"/>
    <property type="evidence" value="ECO:0007669"/>
    <property type="project" value="UniProtKB-UniRule"/>
</dbReference>
<dbReference type="InterPro" id="IPR004127">
    <property type="entry name" value="Prefoldin_subunit_alpha"/>
</dbReference>
<dbReference type="InterPro" id="IPR011599">
    <property type="entry name" value="PFD_alpha_archaea"/>
</dbReference>
<dbReference type="SUPFAM" id="SSF46579">
    <property type="entry name" value="Prefoldin"/>
    <property type="match status" value="1"/>
</dbReference>
<dbReference type="Pfam" id="PF02996">
    <property type="entry name" value="Prefoldin"/>
    <property type="match status" value="1"/>
</dbReference>
<dbReference type="EMBL" id="CP003316">
    <property type="protein sequence ID" value="AFA38584.1"/>
    <property type="molecule type" value="Genomic_DNA"/>
</dbReference>
<accession>H6Q7B9</accession>
<dbReference type="AlphaFoldDB" id="H6Q7B9"/>
<dbReference type="GO" id="GO:0051082">
    <property type="term" value="F:unfolded protein binding"/>
    <property type="evidence" value="ECO:0007669"/>
    <property type="project" value="UniProtKB-UniRule"/>
</dbReference>
<dbReference type="HAMAP" id="MF_00308">
    <property type="entry name" value="PfdA"/>
    <property type="match status" value="1"/>
</dbReference>
<dbReference type="HOGENOM" id="CLU_1912415_0_0_2"/>
<dbReference type="eggNOG" id="arCOG01341">
    <property type="taxonomic scope" value="Archaea"/>
</dbReference>
<comment type="function">
    <text evidence="4 5">Molecular chaperone capable of stabilizing a range of proteins. Seems to fulfill an ATP-independent, HSP70-like function in archaeal de novo protein folding.</text>
</comment>
<proteinExistence type="inferred from homology"/>
<dbReference type="InterPro" id="IPR009053">
    <property type="entry name" value="Prefoldin"/>
</dbReference>
<protein>
    <recommendedName>
        <fullName evidence="5 6">Prefoldin subunit alpha</fullName>
    </recommendedName>
    <alternativeName>
        <fullName evidence="5">GimC subunit alpha</fullName>
    </alternativeName>
</protein>
<reference evidence="8 9" key="1">
    <citation type="journal article" date="2012" name="Stand. Genomic Sci.">
        <title>Complete genome sequence of Pyrobaculum oguniense.</title>
        <authorList>
            <person name="Bernick D.L."/>
            <person name="Karplus K."/>
            <person name="Lui L.M."/>
            <person name="Coker J.K."/>
            <person name="Murphy J.N."/>
            <person name="Chan P.P."/>
            <person name="Cozen A.E."/>
            <person name="Lowe T.M."/>
        </authorList>
    </citation>
    <scope>NUCLEOTIDE SEQUENCE [LARGE SCALE GENOMIC DNA]</scope>
    <source>
        <strain evidence="8 9">TE7</strain>
    </source>
</reference>
<dbReference type="GO" id="GO:0006457">
    <property type="term" value="P:protein folding"/>
    <property type="evidence" value="ECO:0007669"/>
    <property type="project" value="UniProtKB-UniRule"/>
</dbReference>
<comment type="similarity">
    <text evidence="1">Belongs to the prefoldin subunit alpha family.</text>
</comment>
<dbReference type="CDD" id="cd23160">
    <property type="entry name" value="Prefoldin_alpha_GimC"/>
    <property type="match status" value="1"/>
</dbReference>
<evidence type="ECO:0000256" key="7">
    <source>
        <dbReference type="SAM" id="Coils"/>
    </source>
</evidence>
<comment type="subunit">
    <text evidence="2 5">Heterohexamer of two alpha and four beta subunits.</text>
</comment>
<gene>
    <name evidence="5" type="primary">pfdA</name>
    <name evidence="8" type="ordered locus">Pogu_0557</name>
</gene>
<keyword evidence="3 5" id="KW-0143">Chaperone</keyword>
<evidence type="ECO:0000313" key="8">
    <source>
        <dbReference type="EMBL" id="AFA38584.1"/>
    </source>
</evidence>
<comment type="subcellular location">
    <subcellularLocation>
        <location evidence="5">Cytoplasm</location>
    </subcellularLocation>
</comment>
<evidence type="ECO:0000256" key="4">
    <source>
        <dbReference type="ARBA" id="ARBA00025077"/>
    </source>
</evidence>
<keyword evidence="9" id="KW-1185">Reference proteome</keyword>
<comment type="similarity">
    <text evidence="5">Belongs to the prefoldin alpha subunit family.</text>
</comment>
<organism evidence="8 9">
    <name type="scientific">Pyrobaculum oguniense (strain DSM 13380 / JCM 10595 / TE7)</name>
    <dbReference type="NCBI Taxonomy" id="698757"/>
    <lineage>
        <taxon>Archaea</taxon>
        <taxon>Thermoproteota</taxon>
        <taxon>Thermoprotei</taxon>
        <taxon>Thermoproteales</taxon>
        <taxon>Thermoproteaceae</taxon>
        <taxon>Pyrobaculum</taxon>
    </lineage>
</organism>
<dbReference type="GO" id="GO:0005737">
    <property type="term" value="C:cytoplasm"/>
    <property type="evidence" value="ECO:0007669"/>
    <property type="project" value="UniProtKB-SubCell"/>
</dbReference>
<evidence type="ECO:0000313" key="9">
    <source>
        <dbReference type="Proteomes" id="UP000009062"/>
    </source>
</evidence>
<dbReference type="KEGG" id="pog:Pogu_0557"/>
<feature type="coiled-coil region" evidence="7">
    <location>
        <begin position="91"/>
        <end position="129"/>
    </location>
</feature>
<evidence type="ECO:0000256" key="2">
    <source>
        <dbReference type="ARBA" id="ARBA00011716"/>
    </source>
</evidence>
<dbReference type="Proteomes" id="UP000009062">
    <property type="component" value="Chromosome"/>
</dbReference>
<feature type="coiled-coil region" evidence="7">
    <location>
        <begin position="10"/>
        <end position="44"/>
    </location>
</feature>
<keyword evidence="7" id="KW-0175">Coiled coil</keyword>
<evidence type="ECO:0000256" key="6">
    <source>
        <dbReference type="NCBIfam" id="TIGR00293"/>
    </source>
</evidence>
<sequence length="136" mass="15321">MSRQDVRQEIQRLIEEYQLVGELLTNLQAQHATVSELLEELTTALDGVRLLKGGAGERLVHIGAGLFVKGVFEAKEVLTPLGAGYHAFLDLDNAERVLQERIEEYSRLKTSLEENIGKLAERAEQIRQVLERLGIR</sequence>
<evidence type="ECO:0000256" key="3">
    <source>
        <dbReference type="ARBA" id="ARBA00023186"/>
    </source>
</evidence>
<dbReference type="STRING" id="698757.Pogu_0557"/>
<evidence type="ECO:0000256" key="1">
    <source>
        <dbReference type="ARBA" id="ARBA00010048"/>
    </source>
</evidence>
<name>H6Q7B9_PYROT</name>